<name>A0A6H2A0Y3_9ZZZZ</name>
<gene>
    <name evidence="1" type="ORF">TM448A03394_0009</name>
</gene>
<protein>
    <submittedName>
        <fullName evidence="1">Uncharacterized protein</fullName>
    </submittedName>
</protein>
<dbReference type="EMBL" id="MT144411">
    <property type="protein sequence ID" value="QJA53311.1"/>
    <property type="molecule type" value="Genomic_DNA"/>
</dbReference>
<dbReference type="AlphaFoldDB" id="A0A6H2A0Y3"/>
<accession>A0A6H2A0Y3</accession>
<sequence>MEDRQKIEKAVVISGDSIKTLLLICRYLRLHHNPTFTPKESEEISVFVKKVLESEL</sequence>
<reference evidence="1" key="1">
    <citation type="submission" date="2020-03" db="EMBL/GenBank/DDBJ databases">
        <title>The deep terrestrial virosphere.</title>
        <authorList>
            <person name="Holmfeldt K."/>
            <person name="Nilsson E."/>
            <person name="Simone D."/>
            <person name="Lopez-Fernandez M."/>
            <person name="Wu X."/>
            <person name="de Brujin I."/>
            <person name="Lundin D."/>
            <person name="Andersson A."/>
            <person name="Bertilsson S."/>
            <person name="Dopson M."/>
        </authorList>
    </citation>
    <scope>NUCLEOTIDE SEQUENCE</scope>
    <source>
        <strain evidence="1">TM448A03394</strain>
    </source>
</reference>
<proteinExistence type="predicted"/>
<organism evidence="1">
    <name type="scientific">viral metagenome</name>
    <dbReference type="NCBI Taxonomy" id="1070528"/>
    <lineage>
        <taxon>unclassified sequences</taxon>
        <taxon>metagenomes</taxon>
        <taxon>organismal metagenomes</taxon>
    </lineage>
</organism>
<evidence type="ECO:0000313" key="1">
    <source>
        <dbReference type="EMBL" id="QJA53311.1"/>
    </source>
</evidence>